<dbReference type="AlphaFoldDB" id="A0A847UH97"/>
<dbReference type="EMBL" id="WOYG01000001">
    <property type="protein sequence ID" value="NLV10621.1"/>
    <property type="molecule type" value="Genomic_DNA"/>
</dbReference>
<dbReference type="Pfam" id="PF26256">
    <property type="entry name" value="DUF8060"/>
    <property type="match status" value="1"/>
</dbReference>
<comment type="caution">
    <text evidence="4">The sequence shown here is derived from an EMBL/GenBank/DDBJ whole genome shotgun (WGS) entry which is preliminary data.</text>
</comment>
<dbReference type="RefSeq" id="WP_170094298.1">
    <property type="nucleotide sequence ID" value="NZ_WOYG01000001.1"/>
</dbReference>
<reference evidence="4" key="1">
    <citation type="submission" date="2019-12" db="EMBL/GenBank/DDBJ databases">
        <title>Whole-genome sequence of Halomicrobium mukohataei pws1.</title>
        <authorList>
            <person name="Verma D.K."/>
            <person name="Gopal K."/>
            <person name="Prasad E.S."/>
        </authorList>
    </citation>
    <scope>NUCLEOTIDE SEQUENCE</scope>
    <source>
        <strain evidence="4">Pws1</strain>
    </source>
</reference>
<evidence type="ECO:0000256" key="1">
    <source>
        <dbReference type="SAM" id="MobiDB-lite"/>
    </source>
</evidence>
<dbReference type="GeneID" id="94361540"/>
<feature type="region of interest" description="Disordered" evidence="1">
    <location>
        <begin position="1"/>
        <end position="34"/>
    </location>
</feature>
<keyword evidence="2" id="KW-0812">Transmembrane</keyword>
<dbReference type="OrthoDB" id="307104at2157"/>
<evidence type="ECO:0000256" key="2">
    <source>
        <dbReference type="SAM" id="Phobius"/>
    </source>
</evidence>
<sequence length="106" mass="11594">MTDDDIGGATEAQHDEGFETTQSPDDTDETAESDTGQRVIDALQWAAFGILILVALIATLQFYFATSNAIRNFVTPDYRPLFQAIFNLVILLASALGLSVLVRRIT</sequence>
<gene>
    <name evidence="4" type="ORF">GOC74_11860</name>
</gene>
<evidence type="ECO:0000313" key="5">
    <source>
        <dbReference type="Proteomes" id="UP000608662"/>
    </source>
</evidence>
<evidence type="ECO:0000259" key="3">
    <source>
        <dbReference type="Pfam" id="PF26256"/>
    </source>
</evidence>
<proteinExistence type="predicted"/>
<feature type="transmembrane region" description="Helical" evidence="2">
    <location>
        <begin position="84"/>
        <end position="102"/>
    </location>
</feature>
<dbReference type="Proteomes" id="UP000608662">
    <property type="component" value="Unassembled WGS sequence"/>
</dbReference>
<evidence type="ECO:0000313" key="4">
    <source>
        <dbReference type="EMBL" id="NLV10621.1"/>
    </source>
</evidence>
<organism evidence="4 5">
    <name type="scientific">Halomicrobium mukohataei</name>
    <dbReference type="NCBI Taxonomy" id="57705"/>
    <lineage>
        <taxon>Archaea</taxon>
        <taxon>Methanobacteriati</taxon>
        <taxon>Methanobacteriota</taxon>
        <taxon>Stenosarchaea group</taxon>
        <taxon>Halobacteria</taxon>
        <taxon>Halobacteriales</taxon>
        <taxon>Haloarculaceae</taxon>
        <taxon>Halomicrobium</taxon>
    </lineage>
</organism>
<keyword evidence="2" id="KW-1133">Transmembrane helix</keyword>
<protein>
    <recommendedName>
        <fullName evidence="3">DUF8060 domain-containing protein</fullName>
    </recommendedName>
</protein>
<accession>A0A847UH97</accession>
<name>A0A847UH97_9EURY</name>
<feature type="domain" description="DUF8060" evidence="3">
    <location>
        <begin position="10"/>
        <end position="105"/>
    </location>
</feature>
<feature type="transmembrane region" description="Helical" evidence="2">
    <location>
        <begin position="45"/>
        <end position="64"/>
    </location>
</feature>
<keyword evidence="2" id="KW-0472">Membrane</keyword>
<dbReference type="InterPro" id="IPR058373">
    <property type="entry name" value="DUF8060"/>
</dbReference>